<dbReference type="Proteomes" id="UP000502756">
    <property type="component" value="Chromosome"/>
</dbReference>
<sequence>MRIAFITDPHIGAHGEKPQGVDVRRNFLDALAFLPEIKPNGLVIGGDICKQTGDRATYKWVKEQLDKLPFPYYVIAGNHDDSVMMAEVFNRTHDLRGTELYYALPLEGRPVLFLDTAKGEMSPEQWTWLREYVAALRHNNLLVFMHHPPMRADVMYMDQHDPFRQSDEFYDLVKDLTCHIVVVCGHYHVEKTVQRSNLLALITPSTYLQMKHDPPSVVIDNYGIAVREINLTSHGTNSTVHYINLAKTIG</sequence>
<gene>
    <name evidence="6" type="ORF">HNV11_17615</name>
</gene>
<evidence type="ECO:0000256" key="4">
    <source>
        <dbReference type="ARBA" id="ARBA00025742"/>
    </source>
</evidence>
<evidence type="ECO:0000259" key="5">
    <source>
        <dbReference type="Pfam" id="PF00149"/>
    </source>
</evidence>
<dbReference type="InterPro" id="IPR004843">
    <property type="entry name" value="Calcineurin-like_PHP"/>
</dbReference>
<keyword evidence="2" id="KW-0378">Hydrolase</keyword>
<comment type="similarity">
    <text evidence="4">Belongs to the cyclic nucleotide phosphodiesterase class-III family.</text>
</comment>
<organism evidence="6 7">
    <name type="scientific">Spirosoma taeanense</name>
    <dbReference type="NCBI Taxonomy" id="2735870"/>
    <lineage>
        <taxon>Bacteria</taxon>
        <taxon>Pseudomonadati</taxon>
        <taxon>Bacteroidota</taxon>
        <taxon>Cytophagia</taxon>
        <taxon>Cytophagales</taxon>
        <taxon>Cytophagaceae</taxon>
        <taxon>Spirosoma</taxon>
    </lineage>
</organism>
<dbReference type="PANTHER" id="PTHR42988">
    <property type="entry name" value="PHOSPHOHYDROLASE"/>
    <property type="match status" value="1"/>
</dbReference>
<feature type="domain" description="Calcineurin-like phosphoesterase" evidence="5">
    <location>
        <begin position="1"/>
        <end position="189"/>
    </location>
</feature>
<dbReference type="GO" id="GO:0046872">
    <property type="term" value="F:metal ion binding"/>
    <property type="evidence" value="ECO:0007669"/>
    <property type="project" value="UniProtKB-KW"/>
</dbReference>
<keyword evidence="3" id="KW-0408">Iron</keyword>
<dbReference type="AlphaFoldDB" id="A0A6M5YDM7"/>
<dbReference type="GO" id="GO:0016787">
    <property type="term" value="F:hydrolase activity"/>
    <property type="evidence" value="ECO:0007669"/>
    <property type="project" value="UniProtKB-KW"/>
</dbReference>
<evidence type="ECO:0000256" key="3">
    <source>
        <dbReference type="ARBA" id="ARBA00023004"/>
    </source>
</evidence>
<dbReference type="EMBL" id="CP053435">
    <property type="protein sequence ID" value="QJW91062.1"/>
    <property type="molecule type" value="Genomic_DNA"/>
</dbReference>
<dbReference type="PANTHER" id="PTHR42988:SF2">
    <property type="entry name" value="CYCLIC NUCLEOTIDE PHOSPHODIESTERASE CBUA0032-RELATED"/>
    <property type="match status" value="1"/>
</dbReference>
<reference evidence="6 7" key="1">
    <citation type="submission" date="2020-05" db="EMBL/GenBank/DDBJ databases">
        <title>Genome sequencing of Spirosoma sp. TS118.</title>
        <authorList>
            <person name="Lee J.-H."/>
            <person name="Jeong S."/>
            <person name="Zhao L."/>
            <person name="Jung J.-H."/>
            <person name="Kim M.-K."/>
            <person name="Lim S."/>
        </authorList>
    </citation>
    <scope>NUCLEOTIDE SEQUENCE [LARGE SCALE GENOMIC DNA]</scope>
    <source>
        <strain evidence="6 7">TS118</strain>
    </source>
</reference>
<dbReference type="RefSeq" id="WP_171740908.1">
    <property type="nucleotide sequence ID" value="NZ_CP053435.1"/>
</dbReference>
<dbReference type="InterPro" id="IPR029052">
    <property type="entry name" value="Metallo-depent_PP-like"/>
</dbReference>
<dbReference type="Gene3D" id="3.60.21.10">
    <property type="match status" value="1"/>
</dbReference>
<evidence type="ECO:0000313" key="6">
    <source>
        <dbReference type="EMBL" id="QJW91062.1"/>
    </source>
</evidence>
<name>A0A6M5YDM7_9BACT</name>
<evidence type="ECO:0000256" key="1">
    <source>
        <dbReference type="ARBA" id="ARBA00022723"/>
    </source>
</evidence>
<keyword evidence="7" id="KW-1185">Reference proteome</keyword>
<proteinExistence type="inferred from homology"/>
<dbReference type="InterPro" id="IPR050884">
    <property type="entry name" value="CNP_phosphodiesterase-III"/>
</dbReference>
<dbReference type="KEGG" id="stae:HNV11_17615"/>
<dbReference type="SUPFAM" id="SSF56300">
    <property type="entry name" value="Metallo-dependent phosphatases"/>
    <property type="match status" value="1"/>
</dbReference>
<dbReference type="Pfam" id="PF00149">
    <property type="entry name" value="Metallophos"/>
    <property type="match status" value="1"/>
</dbReference>
<evidence type="ECO:0000313" key="7">
    <source>
        <dbReference type="Proteomes" id="UP000502756"/>
    </source>
</evidence>
<protein>
    <submittedName>
        <fullName evidence="6">Metallophosphoesterase</fullName>
    </submittedName>
</protein>
<keyword evidence="1" id="KW-0479">Metal-binding</keyword>
<evidence type="ECO:0000256" key="2">
    <source>
        <dbReference type="ARBA" id="ARBA00022801"/>
    </source>
</evidence>
<accession>A0A6M5YDM7</accession>